<evidence type="ECO:0000313" key="2">
    <source>
        <dbReference type="Proteomes" id="UP000800200"/>
    </source>
</evidence>
<reference evidence="1" key="1">
    <citation type="journal article" date="2020" name="Stud. Mycol.">
        <title>101 Dothideomycetes genomes: a test case for predicting lifestyles and emergence of pathogens.</title>
        <authorList>
            <person name="Haridas S."/>
            <person name="Albert R."/>
            <person name="Binder M."/>
            <person name="Bloem J."/>
            <person name="Labutti K."/>
            <person name="Salamov A."/>
            <person name="Andreopoulos B."/>
            <person name="Baker S."/>
            <person name="Barry K."/>
            <person name="Bills G."/>
            <person name="Bluhm B."/>
            <person name="Cannon C."/>
            <person name="Castanera R."/>
            <person name="Culley D."/>
            <person name="Daum C."/>
            <person name="Ezra D."/>
            <person name="Gonzalez J."/>
            <person name="Henrissat B."/>
            <person name="Kuo A."/>
            <person name="Liang C."/>
            <person name="Lipzen A."/>
            <person name="Lutzoni F."/>
            <person name="Magnuson J."/>
            <person name="Mondo S."/>
            <person name="Nolan M."/>
            <person name="Ohm R."/>
            <person name="Pangilinan J."/>
            <person name="Park H.-J."/>
            <person name="Ramirez L."/>
            <person name="Alfaro M."/>
            <person name="Sun H."/>
            <person name="Tritt A."/>
            <person name="Yoshinaga Y."/>
            <person name="Zwiers L.-H."/>
            <person name="Turgeon B."/>
            <person name="Goodwin S."/>
            <person name="Spatafora J."/>
            <person name="Crous P."/>
            <person name="Grigoriev I."/>
        </authorList>
    </citation>
    <scope>NUCLEOTIDE SEQUENCE</scope>
    <source>
        <strain evidence="1">CBS 207.26</strain>
    </source>
</reference>
<name>A0A6A6DA87_9PEZI</name>
<protein>
    <submittedName>
        <fullName evidence="1">Uncharacterized protein</fullName>
    </submittedName>
</protein>
<dbReference type="Proteomes" id="UP000800200">
    <property type="component" value="Unassembled WGS sequence"/>
</dbReference>
<dbReference type="AlphaFoldDB" id="A0A6A6DA87"/>
<proteinExistence type="predicted"/>
<gene>
    <name evidence="1" type="ORF">K469DRAFT_77610</name>
</gene>
<keyword evidence="2" id="KW-1185">Reference proteome</keyword>
<accession>A0A6A6DA87</accession>
<dbReference type="EMBL" id="ML994740">
    <property type="protein sequence ID" value="KAF2175192.1"/>
    <property type="molecule type" value="Genomic_DNA"/>
</dbReference>
<organism evidence="1 2">
    <name type="scientific">Zopfia rhizophila CBS 207.26</name>
    <dbReference type="NCBI Taxonomy" id="1314779"/>
    <lineage>
        <taxon>Eukaryota</taxon>
        <taxon>Fungi</taxon>
        <taxon>Dikarya</taxon>
        <taxon>Ascomycota</taxon>
        <taxon>Pezizomycotina</taxon>
        <taxon>Dothideomycetes</taxon>
        <taxon>Dothideomycetes incertae sedis</taxon>
        <taxon>Zopfiaceae</taxon>
        <taxon>Zopfia</taxon>
    </lineage>
</organism>
<sequence>MWLVTAPLEESYSLFMKVIGKASEANASIPWNTMNTLDILPDFPTDHIIPQHMAVFVLDTHVYYNSELTLLEKIGKGRFCEHQGPRSSETDGEGAKWADDKILSIIAIEPLGGTGMSDNEILLHSFIS</sequence>
<dbReference type="OrthoDB" id="4489302at2759"/>
<evidence type="ECO:0000313" key="1">
    <source>
        <dbReference type="EMBL" id="KAF2175192.1"/>
    </source>
</evidence>